<gene>
    <name evidence="10" type="primary">NDAI0G03030</name>
    <name evidence="10" type="ordered locus">NDAI_0G03030</name>
</gene>
<dbReference type="SMART" id="SM00220">
    <property type="entry name" value="S_TKc"/>
    <property type="match status" value="1"/>
</dbReference>
<dbReference type="FunFam" id="1.10.510.10:FF:000571">
    <property type="entry name" value="Maternal embryonic leucine zipper kinase"/>
    <property type="match status" value="1"/>
</dbReference>
<keyword evidence="11" id="KW-1185">Reference proteome</keyword>
<dbReference type="GO" id="GO:0000281">
    <property type="term" value="P:mitotic cytokinesis"/>
    <property type="evidence" value="ECO:0007669"/>
    <property type="project" value="EnsemblFungi"/>
</dbReference>
<dbReference type="PANTHER" id="PTHR48012:SF26">
    <property type="entry name" value="SERINE_THREONINE-PROTEIN KINASE DDB_G0283821-RELATED"/>
    <property type="match status" value="1"/>
</dbReference>
<evidence type="ECO:0000256" key="7">
    <source>
        <dbReference type="PROSITE-ProRule" id="PRU10141"/>
    </source>
</evidence>
<dbReference type="SUPFAM" id="SSF56112">
    <property type="entry name" value="Protein kinase-like (PK-like)"/>
    <property type="match status" value="1"/>
</dbReference>
<dbReference type="GO" id="GO:0051229">
    <property type="term" value="P:meiotic spindle disassembly"/>
    <property type="evidence" value="ECO:0007669"/>
    <property type="project" value="EnsemblFungi"/>
</dbReference>
<dbReference type="GO" id="GO:0005737">
    <property type="term" value="C:cytoplasm"/>
    <property type="evidence" value="ECO:0007669"/>
    <property type="project" value="TreeGrafter"/>
</dbReference>
<evidence type="ECO:0000256" key="8">
    <source>
        <dbReference type="SAM" id="MobiDB-lite"/>
    </source>
</evidence>
<evidence type="ECO:0000313" key="11">
    <source>
        <dbReference type="Proteomes" id="UP000000689"/>
    </source>
</evidence>
<dbReference type="GO" id="GO:0005524">
    <property type="term" value="F:ATP binding"/>
    <property type="evidence" value="ECO:0007669"/>
    <property type="project" value="UniProtKB-UniRule"/>
</dbReference>
<keyword evidence="4 7" id="KW-0547">Nucleotide-binding</keyword>
<protein>
    <recommendedName>
        <fullName evidence="1">non-specific serine/threonine protein kinase</fullName>
        <ecNumber evidence="1">2.7.11.1</ecNumber>
    </recommendedName>
</protein>
<feature type="region of interest" description="Disordered" evidence="8">
    <location>
        <begin position="369"/>
        <end position="388"/>
    </location>
</feature>
<evidence type="ECO:0000313" key="10">
    <source>
        <dbReference type="EMBL" id="CCD26080.2"/>
    </source>
</evidence>
<feature type="compositionally biased region" description="Low complexity" evidence="8">
    <location>
        <begin position="11"/>
        <end position="23"/>
    </location>
</feature>
<feature type="compositionally biased region" description="Low complexity" evidence="8">
    <location>
        <begin position="40"/>
        <end position="50"/>
    </location>
</feature>
<dbReference type="GO" id="GO:0007096">
    <property type="term" value="P:regulation of exit from mitosis"/>
    <property type="evidence" value="ECO:0007669"/>
    <property type="project" value="EnsemblFungi"/>
</dbReference>
<dbReference type="InterPro" id="IPR000719">
    <property type="entry name" value="Prot_kinase_dom"/>
</dbReference>
<keyword evidence="6 7" id="KW-0067">ATP-binding</keyword>
<dbReference type="KEGG" id="ndi:NDAI_0G03030"/>
<dbReference type="OMA" id="KYHGFIQ"/>
<evidence type="ECO:0000256" key="6">
    <source>
        <dbReference type="ARBA" id="ARBA00022840"/>
    </source>
</evidence>
<dbReference type="EC" id="2.7.11.1" evidence="1"/>
<keyword evidence="2" id="KW-0723">Serine/threonine-protein kinase</keyword>
<feature type="compositionally biased region" description="Polar residues" evidence="8">
    <location>
        <begin position="708"/>
        <end position="723"/>
    </location>
</feature>
<dbReference type="Proteomes" id="UP000000689">
    <property type="component" value="Chromosome 7"/>
</dbReference>
<dbReference type="OrthoDB" id="8693905at2759"/>
<feature type="region of interest" description="Disordered" evidence="8">
    <location>
        <begin position="708"/>
        <end position="738"/>
    </location>
</feature>
<reference evidence="10 11" key="1">
    <citation type="journal article" date="2011" name="Proc. Natl. Acad. Sci. U.S.A.">
        <title>Evolutionary erosion of yeast sex chromosomes by mating-type switching accidents.</title>
        <authorList>
            <person name="Gordon J.L."/>
            <person name="Armisen D."/>
            <person name="Proux-Wera E."/>
            <person name="Oheigeartaigh S.S."/>
            <person name="Byrne K.P."/>
            <person name="Wolfe K.H."/>
        </authorList>
    </citation>
    <scope>NUCLEOTIDE SEQUENCE [LARGE SCALE GENOMIC DNA]</scope>
    <source>
        <strain evidence="11">ATCC 10597 / BCRC 20456 / CBS 421 / NBRC 0211 / NRRL Y-12639</strain>
    </source>
</reference>
<feature type="region of interest" description="Disordered" evidence="8">
    <location>
        <begin position="307"/>
        <end position="331"/>
    </location>
</feature>
<dbReference type="PROSITE" id="PS00107">
    <property type="entry name" value="PROTEIN_KINASE_ATP"/>
    <property type="match status" value="1"/>
</dbReference>
<dbReference type="PROSITE" id="PS00108">
    <property type="entry name" value="PROTEIN_KINASE_ST"/>
    <property type="match status" value="1"/>
</dbReference>
<evidence type="ECO:0000256" key="1">
    <source>
        <dbReference type="ARBA" id="ARBA00012513"/>
    </source>
</evidence>
<keyword evidence="5" id="KW-0418">Kinase</keyword>
<dbReference type="GO" id="GO:0005935">
    <property type="term" value="C:cellular bud neck"/>
    <property type="evidence" value="ECO:0007669"/>
    <property type="project" value="EnsemblFungi"/>
</dbReference>
<dbReference type="GO" id="GO:0004674">
    <property type="term" value="F:protein serine/threonine kinase activity"/>
    <property type="evidence" value="ECO:0007669"/>
    <property type="project" value="UniProtKB-KW"/>
</dbReference>
<dbReference type="Pfam" id="PF00069">
    <property type="entry name" value="Pkinase"/>
    <property type="match status" value="1"/>
</dbReference>
<feature type="compositionally biased region" description="Polar residues" evidence="8">
    <location>
        <begin position="425"/>
        <end position="440"/>
    </location>
</feature>
<feature type="region of interest" description="Disordered" evidence="8">
    <location>
        <begin position="425"/>
        <end position="457"/>
    </location>
</feature>
<sequence>MYDRINLTPAQQQQQQQQQQLQRRQNRDNNTPATAQYIPTSSTTSSSSLSQRKNKSVQYQLKKVIGQGSYGVVYKAINKKTSQLVAIKEINYHNNDDLNEIMSEIDLLKNLNHTNIVKYHGFIQKSSSLYIILEFCSLGSLKNMISSGHGIPEFNAKTYIKQTLNGLNYLHNQGVIHRDIKAANLLLNAERIVKLADFGVSTRVTNTAMTLAGSLNWMSPEILGNRGASTLSDIWSLGSTVVELLTGDPPFSKLTNTTISYAIENDNYIPPDSMSYEVKDFLSKCFQKNMYKRPTALVLLNHPWITNENENKNKNKSENKNKNKNEHTAPPVIKSNLNKKLSKFKETNFATDEFWDNDFENDENLILSITNNNDNSPLKKQSSSPSNVMETPIAQRNINGNENEMKNNLCPSPIKNTPAFMKISHNNNNILTPKNSRSSLNNNTNTNDNDNDNKDVSKSEDYYLNKIQKGKSIKNYLPIIFQKCDPYNLIEIIMQIMISINKDSDKKNTKLFLKNLQYLLEYDYQSNNSKLKQIFISIGGIPILLNNPILYESIVFNFFANNSSSNSISTSNDSKEILIQCGIMNPEIINKLKNTKLYWQLIYNFMEHLNSSLSSASSLKIWSNWCQNNLSVSSLINNLNDKNCKTILLRLSTVSPVWFAKNFLPHIVNSNCITNNTDPQILYVVLKSITCMFQATFSTAHSNLNPSFPRSGSNVNSSPTKSPYLSPIRMSPSSSPSRGAVSLVMMTASPGTSSPSSSSSCSSSSSSSSQSCMINASKFKLPENFTNWLLDFLTDNKLIMTGNVHLWKYFIKLLSYLTHLNNPLLIQLKYNIDFINFSNNLLKFYESIKTSDSHTKKSTNMLAKKNSIKSIIQQLLTILSEISSNENTNQNPKENIHKFHHPSQEISSLNESFINLALNYLHNDDFIVEGLDLILQNFSIIQNDQLKKLSNHLTNAFYQFGNSTNDDDIDFNKFIKIFIKFCSMTSSSSSSSLSLLDLNYKLISNGLFFQRIEMFFQNYFNSLLIQIDLLKFVKIIFMNSLQFATEKEEDIDEDMLLIVNKKLYEINTFLQNNWKTGNKIEDGKVGSDSILIHQLCNNIQKLLVKSNKKIMIEKGNIVS</sequence>
<dbReference type="GO" id="GO:1904750">
    <property type="term" value="P:negative regulation of protein localization to nucleolus"/>
    <property type="evidence" value="ECO:0007669"/>
    <property type="project" value="EnsemblFungi"/>
</dbReference>
<dbReference type="FunFam" id="3.30.200.20:FF:000315">
    <property type="entry name" value="Calcium-dependent protein kinase 3"/>
    <property type="match status" value="1"/>
</dbReference>
<dbReference type="eggNOG" id="KOG0198">
    <property type="taxonomic scope" value="Eukaryota"/>
</dbReference>
<dbReference type="Gene3D" id="1.10.510.10">
    <property type="entry name" value="Transferase(Phosphotransferase) domain 1"/>
    <property type="match status" value="1"/>
</dbReference>
<dbReference type="InterPro" id="IPR008271">
    <property type="entry name" value="Ser/Thr_kinase_AS"/>
</dbReference>
<evidence type="ECO:0000256" key="3">
    <source>
        <dbReference type="ARBA" id="ARBA00022679"/>
    </source>
</evidence>
<feature type="compositionally biased region" description="Basic and acidic residues" evidence="8">
    <location>
        <begin position="309"/>
        <end position="327"/>
    </location>
</feature>
<feature type="domain" description="Protein kinase" evidence="9">
    <location>
        <begin position="59"/>
        <end position="305"/>
    </location>
</feature>
<evidence type="ECO:0000256" key="5">
    <source>
        <dbReference type="ARBA" id="ARBA00022777"/>
    </source>
</evidence>
<dbReference type="PROSITE" id="PS50011">
    <property type="entry name" value="PROTEIN_KINASE_DOM"/>
    <property type="match status" value="1"/>
</dbReference>
<keyword evidence="3" id="KW-0808">Transferase</keyword>
<dbReference type="InterPro" id="IPR011009">
    <property type="entry name" value="Kinase-like_dom_sf"/>
</dbReference>
<feature type="region of interest" description="Disordered" evidence="8">
    <location>
        <begin position="1"/>
        <end position="52"/>
    </location>
</feature>
<dbReference type="GO" id="GO:1903024">
    <property type="term" value="P:positive regulation of ascospore-type prospore membrane formation"/>
    <property type="evidence" value="ECO:0007669"/>
    <property type="project" value="EnsemblFungi"/>
</dbReference>
<organism evidence="10 11">
    <name type="scientific">Naumovozyma dairenensis (strain ATCC 10597 / BCRC 20456 / CBS 421 / NBRC 0211 / NRRL Y-12639)</name>
    <name type="common">Saccharomyces dairenensis</name>
    <dbReference type="NCBI Taxonomy" id="1071378"/>
    <lineage>
        <taxon>Eukaryota</taxon>
        <taxon>Fungi</taxon>
        <taxon>Dikarya</taxon>
        <taxon>Ascomycota</taxon>
        <taxon>Saccharomycotina</taxon>
        <taxon>Saccharomycetes</taxon>
        <taxon>Saccharomycetales</taxon>
        <taxon>Saccharomycetaceae</taxon>
        <taxon>Naumovozyma</taxon>
    </lineage>
</organism>
<feature type="compositionally biased region" description="Polar residues" evidence="8">
    <location>
        <begin position="28"/>
        <end position="39"/>
    </location>
</feature>
<dbReference type="GeneID" id="11495580"/>
<proteinExistence type="predicted"/>
<dbReference type="PANTHER" id="PTHR48012">
    <property type="entry name" value="STERILE20-LIKE KINASE, ISOFORM B-RELATED"/>
    <property type="match status" value="1"/>
</dbReference>
<dbReference type="RefSeq" id="XP_003671323.2">
    <property type="nucleotide sequence ID" value="XM_003671275.2"/>
</dbReference>
<name>G0WE69_NAUDC</name>
<dbReference type="EMBL" id="HE580273">
    <property type="protein sequence ID" value="CCD26080.2"/>
    <property type="molecule type" value="Genomic_DNA"/>
</dbReference>
<accession>G0WE69</accession>
<dbReference type="AlphaFoldDB" id="G0WE69"/>
<dbReference type="InterPro" id="IPR017441">
    <property type="entry name" value="Protein_kinase_ATP_BS"/>
</dbReference>
<dbReference type="InterPro" id="IPR050629">
    <property type="entry name" value="STE20/SPS1-PAK"/>
</dbReference>
<evidence type="ECO:0000256" key="4">
    <source>
        <dbReference type="ARBA" id="ARBA00022741"/>
    </source>
</evidence>
<dbReference type="STRING" id="1071378.G0WE69"/>
<feature type="binding site" evidence="7">
    <location>
        <position position="88"/>
    </location>
    <ligand>
        <name>ATP</name>
        <dbReference type="ChEBI" id="CHEBI:30616"/>
    </ligand>
</feature>
<dbReference type="HOGENOM" id="CLU_006413_0_0_1"/>
<evidence type="ECO:0000256" key="2">
    <source>
        <dbReference type="ARBA" id="ARBA00022527"/>
    </source>
</evidence>
<evidence type="ECO:0000259" key="9">
    <source>
        <dbReference type="PROSITE" id="PS50011"/>
    </source>
</evidence>
<dbReference type="GO" id="GO:0005816">
    <property type="term" value="C:spindle pole body"/>
    <property type="evidence" value="ECO:0007669"/>
    <property type="project" value="EnsemblFungi"/>
</dbReference>